<organism evidence="1 2">
    <name type="scientific">Pyrococcus abyssi (strain GE5 / Orsay)</name>
    <dbReference type="NCBI Taxonomy" id="272844"/>
    <lineage>
        <taxon>Archaea</taxon>
        <taxon>Methanobacteriati</taxon>
        <taxon>Methanobacteriota</taxon>
        <taxon>Thermococci</taxon>
        <taxon>Thermococcales</taxon>
        <taxon>Thermococcaceae</taxon>
        <taxon>Pyrococcus</taxon>
    </lineage>
</organism>
<accession>G8ZGJ1</accession>
<dbReference type="AlphaFoldDB" id="G8ZGJ1"/>
<gene>
    <name evidence="1" type="ordered locus">PAB0324.1n</name>
</gene>
<comment type="miscellaneous">
    <text evidence="1">The sequence shown here is derived from an EMBL/GenBank/DDBJ third party annotation (TPA) entry.</text>
</comment>
<protein>
    <submittedName>
        <fullName evidence="1">Uncharacterized protein</fullName>
    </submittedName>
</protein>
<reference evidence="1 2" key="1">
    <citation type="journal article" date="2012" name="Curr. Microbiol.">
        <title>Re-annotation of two hyperthermophilic archaea Pyrococcus abyssi GE5 and Pyrococcus furiosus DSM 3638.</title>
        <authorList>
            <person name="Gao J."/>
            <person name="Wang J."/>
        </authorList>
    </citation>
    <scope>GENOME REANNOTATION</scope>
    <source>
        <strain evidence="2">GE5 / Orsay</strain>
    </source>
</reference>
<evidence type="ECO:0000313" key="1">
    <source>
        <dbReference type="EMBL" id="CCE69870.1"/>
    </source>
</evidence>
<dbReference type="Proteomes" id="UP000009139">
    <property type="component" value="Chromosome"/>
</dbReference>
<dbReference type="EMBL" id="HE613800">
    <property type="protein sequence ID" value="CCE69870.1"/>
    <property type="molecule type" value="Genomic_DNA"/>
</dbReference>
<evidence type="ECO:0000313" key="2">
    <source>
        <dbReference type="Proteomes" id="UP000009139"/>
    </source>
</evidence>
<sequence>MAWESFIIMHVKVSFEGERIVPDYPLTEEVRRNVVRY</sequence>
<name>G8ZGJ1_PYRAB</name>
<proteinExistence type="predicted"/>